<evidence type="ECO:0000256" key="5">
    <source>
        <dbReference type="ARBA" id="ARBA00023014"/>
    </source>
</evidence>
<dbReference type="NCBIfam" id="TIGR04167">
    <property type="entry name" value="rSAM_SeCys"/>
    <property type="match status" value="1"/>
</dbReference>
<organism evidence="8 9">
    <name type="scientific">Geoanaerobacter pelophilus</name>
    <dbReference type="NCBI Taxonomy" id="60036"/>
    <lineage>
        <taxon>Bacteria</taxon>
        <taxon>Pseudomonadati</taxon>
        <taxon>Thermodesulfobacteriota</taxon>
        <taxon>Desulfuromonadia</taxon>
        <taxon>Geobacterales</taxon>
        <taxon>Geobacteraceae</taxon>
        <taxon>Geoanaerobacter</taxon>
    </lineage>
</organism>
<evidence type="ECO:0000259" key="6">
    <source>
        <dbReference type="Pfam" id="PF04055"/>
    </source>
</evidence>
<name>A0ABQ0MDV9_9BACT</name>
<comment type="caution">
    <text evidence="8">The sequence shown here is derived from an EMBL/GenBank/DDBJ whole genome shotgun (WGS) entry which is preliminary data.</text>
</comment>
<proteinExistence type="predicted"/>
<dbReference type="PANTHER" id="PTHR43728:SF1">
    <property type="entry name" value="FE-S OXIDOREDUCTASE"/>
    <property type="match status" value="1"/>
</dbReference>
<dbReference type="Pfam" id="PF12345">
    <property type="entry name" value="DUF3641"/>
    <property type="match status" value="1"/>
</dbReference>
<evidence type="ECO:0000256" key="2">
    <source>
        <dbReference type="ARBA" id="ARBA00022691"/>
    </source>
</evidence>
<keyword evidence="5" id="KW-0411">Iron-sulfur</keyword>
<dbReference type="InterPro" id="IPR013785">
    <property type="entry name" value="Aldolase_TIM"/>
</dbReference>
<comment type="cofactor">
    <cofactor evidence="1">
        <name>[4Fe-4S] cluster</name>
        <dbReference type="ChEBI" id="CHEBI:49883"/>
    </cofactor>
</comment>
<evidence type="ECO:0000256" key="4">
    <source>
        <dbReference type="ARBA" id="ARBA00023004"/>
    </source>
</evidence>
<evidence type="ECO:0000256" key="3">
    <source>
        <dbReference type="ARBA" id="ARBA00022723"/>
    </source>
</evidence>
<sequence length="322" mass="34993">MGMPMAANGQTGGRAFHEALERHGLQLTREETRVLQVNVGLACGLSCRHCHLEAGPHRDEVMDLETMEAVIDCARRFRFESIDLTGGAPELVPDLERLVRALAPLTGRLMVRTNLVALDGARGAALCELYRELGVALVASLPATNASQTEAQRGEGVWGRSIEVLKKLNALGYGMPESPLMLDLVSNPSGAFLPPPQQQAEQKFRSDLFRRHGISFHSLYTFANVPLGRFRSFLERSGNLEAYLAKLSDGFNPCSVPGLMCRSQLSVDWRGRLYDCDFHLAQGVWHGGGETHISALAELPPPGTAIPTADHCFACTVGAGFT</sequence>
<dbReference type="SUPFAM" id="SSF102114">
    <property type="entry name" value="Radical SAM enzymes"/>
    <property type="match status" value="1"/>
</dbReference>
<dbReference type="InterPro" id="IPR058240">
    <property type="entry name" value="rSAM_sf"/>
</dbReference>
<keyword evidence="2" id="KW-0949">S-adenosyl-L-methionine</keyword>
<keyword evidence="3" id="KW-0479">Metal-binding</keyword>
<evidence type="ECO:0000256" key="1">
    <source>
        <dbReference type="ARBA" id="ARBA00001966"/>
    </source>
</evidence>
<dbReference type="Pfam" id="PF04055">
    <property type="entry name" value="Radical_SAM"/>
    <property type="match status" value="1"/>
</dbReference>
<evidence type="ECO:0000313" key="9">
    <source>
        <dbReference type="Proteomes" id="UP000194153"/>
    </source>
</evidence>
<evidence type="ECO:0000313" key="8">
    <source>
        <dbReference type="EMBL" id="GAW65300.1"/>
    </source>
</evidence>
<dbReference type="SFLD" id="SFLDS00029">
    <property type="entry name" value="Radical_SAM"/>
    <property type="match status" value="1"/>
</dbReference>
<dbReference type="Proteomes" id="UP000194153">
    <property type="component" value="Unassembled WGS sequence"/>
</dbReference>
<feature type="domain" description="Radical SAM core" evidence="6">
    <location>
        <begin position="38"/>
        <end position="173"/>
    </location>
</feature>
<dbReference type="InterPro" id="IPR026351">
    <property type="entry name" value="rSAM_ArsS-like"/>
</dbReference>
<feature type="domain" description="Arsenosugar biosynthesis radical SAM protein ArsS-like C-terminal" evidence="7">
    <location>
        <begin position="193"/>
        <end position="321"/>
    </location>
</feature>
<dbReference type="PANTHER" id="PTHR43728">
    <property type="entry name" value="SLR0304 PROTEIN"/>
    <property type="match status" value="1"/>
</dbReference>
<dbReference type="CDD" id="cd01335">
    <property type="entry name" value="Radical_SAM"/>
    <property type="match status" value="1"/>
</dbReference>
<protein>
    <submittedName>
        <fullName evidence="8">Radical SAM protein</fullName>
    </submittedName>
</protein>
<evidence type="ECO:0000259" key="7">
    <source>
        <dbReference type="Pfam" id="PF12345"/>
    </source>
</evidence>
<dbReference type="InterPro" id="IPR024521">
    <property type="entry name" value="ArsS-like_C"/>
</dbReference>
<gene>
    <name evidence="8" type="ORF">GPEL0_01f0107</name>
</gene>
<dbReference type="InterPro" id="IPR007197">
    <property type="entry name" value="rSAM"/>
</dbReference>
<keyword evidence="9" id="KW-1185">Reference proteome</keyword>
<keyword evidence="4" id="KW-0408">Iron</keyword>
<dbReference type="EMBL" id="BDQG01000001">
    <property type="protein sequence ID" value="GAW65300.1"/>
    <property type="molecule type" value="Genomic_DNA"/>
</dbReference>
<accession>A0ABQ0MDV9</accession>
<dbReference type="Gene3D" id="3.20.20.70">
    <property type="entry name" value="Aldolase class I"/>
    <property type="match status" value="1"/>
</dbReference>
<reference evidence="9" key="1">
    <citation type="submission" date="2017-05" db="EMBL/GenBank/DDBJ databases">
        <title>Draft genome sequence of Geobacter pelophilus, a iron(III)-reducing bacteria.</title>
        <authorList>
            <person name="Aoyagi T."/>
            <person name="Koike H."/>
            <person name="Morita T."/>
            <person name="Sato Y."/>
            <person name="Habe H."/>
            <person name="Hori T."/>
        </authorList>
    </citation>
    <scope>NUCLEOTIDE SEQUENCE [LARGE SCALE GENOMIC DNA]</scope>
    <source>
        <strain evidence="9">Drf2</strain>
    </source>
</reference>